<geneLocation type="plasmid" evidence="1 2">
    <name>pPN3F2_1</name>
</geneLocation>
<name>A0A6G9QPA5_9GAMM</name>
<keyword evidence="2" id="KW-1185">Reference proteome</keyword>
<sequence length="254" mass="29530">MNFEIDSSINTEPNLAKNILALKLHSLGMNPKCINEHLFGTLKFIRKVRYTDESLSFSRGSNVSWTHSKEGFKYSNILFKMYTAVSGDLNLRREPNVHDIASTWMMAITLYPELITQKICDISRFSYLIRRVIDHTIVIDKCECADCNNGFIRDFNVIRNECWHCEMKKEFESENDFDLRVKDNELSLSEEELSSESYSDKLIESEVDCNQVIQDEIKSTNSNPYFRLVFDANESIAKQHLPRSISHQNDKMAM</sequence>
<dbReference type="RefSeq" id="WP_167680261.1">
    <property type="nucleotide sequence ID" value="NZ_CP050314.1"/>
</dbReference>
<proteinExistence type="predicted"/>
<organism evidence="1 2">
    <name type="scientific">Shewanella aestuarii</name>
    <dbReference type="NCBI Taxonomy" id="1028752"/>
    <lineage>
        <taxon>Bacteria</taxon>
        <taxon>Pseudomonadati</taxon>
        <taxon>Pseudomonadota</taxon>
        <taxon>Gammaproteobacteria</taxon>
        <taxon>Alteromonadales</taxon>
        <taxon>Shewanellaceae</taxon>
        <taxon>Shewanella</taxon>
    </lineage>
</organism>
<keyword evidence="1" id="KW-0614">Plasmid</keyword>
<gene>
    <name evidence="1" type="ORF">HBH39_18330</name>
</gene>
<dbReference type="Proteomes" id="UP000502608">
    <property type="component" value="Plasmid pPN3F2_1"/>
</dbReference>
<dbReference type="KEGG" id="saes:HBH39_18330"/>
<accession>A0A6G9QPA5</accession>
<protein>
    <submittedName>
        <fullName evidence="1">Uncharacterized protein</fullName>
    </submittedName>
</protein>
<dbReference type="EMBL" id="CP050314">
    <property type="protein sequence ID" value="QIR16430.1"/>
    <property type="molecule type" value="Genomic_DNA"/>
</dbReference>
<evidence type="ECO:0000313" key="2">
    <source>
        <dbReference type="Proteomes" id="UP000502608"/>
    </source>
</evidence>
<reference evidence="1 2" key="1">
    <citation type="submission" date="2020-03" db="EMBL/GenBank/DDBJ databases">
        <title>Complete genome sequence of Shewanella sp.</title>
        <authorList>
            <person name="Kim Y.-S."/>
            <person name="Kim S.-J."/>
            <person name="Jung H.-K."/>
            <person name="Kim K.-H."/>
        </authorList>
    </citation>
    <scope>NUCLEOTIDE SEQUENCE [LARGE SCALE GENOMIC DNA]</scope>
    <source>
        <strain evidence="1 2">PN3F2</strain>
        <plasmid evidence="1 2">pPN3F2_1</plasmid>
    </source>
</reference>
<evidence type="ECO:0000313" key="1">
    <source>
        <dbReference type="EMBL" id="QIR16430.1"/>
    </source>
</evidence>
<dbReference type="AlphaFoldDB" id="A0A6G9QPA5"/>